<gene>
    <name evidence="9" type="primary">adrG'</name>
</gene>
<dbReference type="FunFam" id="1.10.357.140:FF:000008">
    <property type="entry name" value="4-hydroxybenzoate octaprenyltransferase"/>
    <property type="match status" value="1"/>
</dbReference>
<dbReference type="Gene3D" id="1.20.120.1780">
    <property type="entry name" value="UbiA prenyltransferase"/>
    <property type="match status" value="1"/>
</dbReference>
<keyword evidence="5 8" id="KW-0812">Transmembrane</keyword>
<dbReference type="GO" id="GO:0005743">
    <property type="term" value="C:mitochondrial inner membrane"/>
    <property type="evidence" value="ECO:0007669"/>
    <property type="project" value="TreeGrafter"/>
</dbReference>
<keyword evidence="4 9" id="KW-0808">Transferase</keyword>
<evidence type="ECO:0000256" key="3">
    <source>
        <dbReference type="ARBA" id="ARBA00005985"/>
    </source>
</evidence>
<comment type="similarity">
    <text evidence="3">Belongs to the UbiA prenyltransferase family.</text>
</comment>
<evidence type="ECO:0000256" key="8">
    <source>
        <dbReference type="SAM" id="Phobius"/>
    </source>
</evidence>
<feature type="transmembrane region" description="Helical" evidence="8">
    <location>
        <begin position="61"/>
        <end position="85"/>
    </location>
</feature>
<dbReference type="AlphaFoldDB" id="A0A1L7NQ65"/>
<protein>
    <submittedName>
        <fullName evidence="9">Putative prenyltransferase</fullName>
    </submittedName>
</protein>
<dbReference type="PANTHER" id="PTHR11048:SF39">
    <property type="entry name" value="POLYPRENYL TRANSFERASE AUSN"/>
    <property type="match status" value="1"/>
</dbReference>
<reference evidence="9" key="1">
    <citation type="submission" date="2015-12" db="EMBL/GenBank/DDBJ databases">
        <title>Citreohybridonol biosynthetic gene cluster.</title>
        <authorList>
            <person name="Abe I."/>
            <person name="Matsuda Y."/>
        </authorList>
    </citation>
    <scope>NUCLEOTIDE SEQUENCE</scope>
    <source>
        <strain evidence="9">NBRC 32302</strain>
    </source>
</reference>
<evidence type="ECO:0000256" key="7">
    <source>
        <dbReference type="ARBA" id="ARBA00023136"/>
    </source>
</evidence>
<keyword evidence="7 8" id="KW-0472">Membrane</keyword>
<feature type="transmembrane region" description="Helical" evidence="8">
    <location>
        <begin position="30"/>
        <end position="49"/>
    </location>
</feature>
<evidence type="ECO:0000256" key="4">
    <source>
        <dbReference type="ARBA" id="ARBA00022679"/>
    </source>
</evidence>
<evidence type="ECO:0000256" key="6">
    <source>
        <dbReference type="ARBA" id="ARBA00022989"/>
    </source>
</evidence>
<evidence type="ECO:0000256" key="2">
    <source>
        <dbReference type="ARBA" id="ARBA00004721"/>
    </source>
</evidence>
<keyword evidence="6 8" id="KW-1133">Transmembrane helix</keyword>
<dbReference type="EMBL" id="LC102187">
    <property type="protein sequence ID" value="BAW27606.1"/>
    <property type="molecule type" value="Genomic_DNA"/>
</dbReference>
<dbReference type="InterPro" id="IPR044878">
    <property type="entry name" value="UbiA_sf"/>
</dbReference>
<evidence type="ECO:0000256" key="1">
    <source>
        <dbReference type="ARBA" id="ARBA00004141"/>
    </source>
</evidence>
<sequence length="310" mass="34464">MTVVDEKQHPGSTPISLSPYAELMRLHRPLGFYLNTSPYLVGIAFSASISTDFPVPVSILLHRIVLLIIWSFFLRCSGCVWNDIIDLDLDRQISRTKSRPLPRGAISIQNAVLLTIALFACGWSTLLFLPRECSLEAGIKTFFALLYPFGKRYINYPQITLGNIGWAVPMSMRSLGLSPREHLMPTVCMSLFIATVIIMVDVIYSCQDTEEDVKVGVKNMAVTFRDCVNVVIYSLFYLSIFLFASAGWLIGLGLPFFIVSVGGHYFGFGNLIKATRVKKLTGVESNAKSSCFLASIFWLLGLGIEYCRAG</sequence>
<comment type="pathway">
    <text evidence="2">Secondary metabolite biosynthesis; terpenoid biosynthesis.</text>
</comment>
<dbReference type="CDD" id="cd13959">
    <property type="entry name" value="PT_UbiA_COQ2"/>
    <property type="match status" value="1"/>
</dbReference>
<accession>A0A1L7NQ65</accession>
<feature type="transmembrane region" description="Helical" evidence="8">
    <location>
        <begin position="183"/>
        <end position="206"/>
    </location>
</feature>
<dbReference type="InterPro" id="IPR039653">
    <property type="entry name" value="Prenyltransferase"/>
</dbReference>
<comment type="subcellular location">
    <subcellularLocation>
        <location evidence="1">Membrane</location>
        <topology evidence="1">Multi-pass membrane protein</topology>
    </subcellularLocation>
</comment>
<feature type="transmembrane region" description="Helical" evidence="8">
    <location>
        <begin position="227"/>
        <end position="248"/>
    </location>
</feature>
<dbReference type="GO" id="GO:0006744">
    <property type="term" value="P:ubiquinone biosynthetic process"/>
    <property type="evidence" value="ECO:0007669"/>
    <property type="project" value="TreeGrafter"/>
</dbReference>
<dbReference type="InterPro" id="IPR000537">
    <property type="entry name" value="UbiA_prenyltransferase"/>
</dbReference>
<proteinExistence type="inferred from homology"/>
<dbReference type="GO" id="GO:0008412">
    <property type="term" value="F:4-hydroxybenzoate polyprenyltransferase activity"/>
    <property type="evidence" value="ECO:0007669"/>
    <property type="project" value="TreeGrafter"/>
</dbReference>
<feature type="transmembrane region" description="Helical" evidence="8">
    <location>
        <begin position="254"/>
        <end position="272"/>
    </location>
</feature>
<feature type="transmembrane region" description="Helical" evidence="8">
    <location>
        <begin position="106"/>
        <end position="129"/>
    </location>
</feature>
<organism evidence="9">
    <name type="scientific">Emericella variicolor</name>
    <name type="common">Aspergillus stellatus</name>
    <dbReference type="NCBI Taxonomy" id="1549217"/>
    <lineage>
        <taxon>Eukaryota</taxon>
        <taxon>Fungi</taxon>
        <taxon>Dikarya</taxon>
        <taxon>Ascomycota</taxon>
        <taxon>Pezizomycotina</taxon>
        <taxon>Eurotiomycetes</taxon>
        <taxon>Eurotiomycetidae</taxon>
        <taxon>Eurotiales</taxon>
        <taxon>Aspergillaceae</taxon>
        <taxon>Aspergillus</taxon>
        <taxon>Aspergillus subgen. Nidulantes</taxon>
    </lineage>
</organism>
<dbReference type="Pfam" id="PF01040">
    <property type="entry name" value="UbiA"/>
    <property type="match status" value="1"/>
</dbReference>
<evidence type="ECO:0000256" key="5">
    <source>
        <dbReference type="ARBA" id="ARBA00022692"/>
    </source>
</evidence>
<evidence type="ECO:0000313" key="9">
    <source>
        <dbReference type="EMBL" id="BAW27606.1"/>
    </source>
</evidence>
<dbReference type="Gene3D" id="1.10.357.140">
    <property type="entry name" value="UbiA prenyltransferase"/>
    <property type="match status" value="1"/>
</dbReference>
<name>A0A1L7NQ65_EMEVA</name>
<dbReference type="PANTHER" id="PTHR11048">
    <property type="entry name" value="PRENYLTRANSFERASES"/>
    <property type="match status" value="1"/>
</dbReference>